<dbReference type="AlphaFoldDB" id="A0A317KYF0"/>
<evidence type="ECO:0000256" key="7">
    <source>
        <dbReference type="ARBA" id="ARBA00023136"/>
    </source>
</evidence>
<feature type="transmembrane region" description="Helical" evidence="8">
    <location>
        <begin position="66"/>
        <end position="86"/>
    </location>
</feature>
<feature type="transmembrane region" description="Helical" evidence="8">
    <location>
        <begin position="123"/>
        <end position="142"/>
    </location>
</feature>
<feature type="transmembrane region" description="Helical" evidence="8">
    <location>
        <begin position="154"/>
        <end position="175"/>
    </location>
</feature>
<dbReference type="FunFam" id="1.10.3470.10:FF:000001">
    <property type="entry name" value="Vitamin B12 ABC transporter permease BtuC"/>
    <property type="match status" value="1"/>
</dbReference>
<organism evidence="9 10">
    <name type="scientific">Gracilibacillus dipsosauri</name>
    <dbReference type="NCBI Taxonomy" id="178340"/>
    <lineage>
        <taxon>Bacteria</taxon>
        <taxon>Bacillati</taxon>
        <taxon>Bacillota</taxon>
        <taxon>Bacilli</taxon>
        <taxon>Bacillales</taxon>
        <taxon>Bacillaceae</taxon>
        <taxon>Gracilibacillus</taxon>
    </lineage>
</organism>
<comment type="subcellular location">
    <subcellularLocation>
        <location evidence="1">Cell membrane</location>
        <topology evidence="1">Multi-pass membrane protein</topology>
    </subcellularLocation>
</comment>
<dbReference type="RefSeq" id="WP_109985800.1">
    <property type="nucleotide sequence ID" value="NZ_QGTD01000021.1"/>
</dbReference>
<comment type="similarity">
    <text evidence="2">Belongs to the binding-protein-dependent transport system permease family. FecCD subfamily.</text>
</comment>
<feature type="transmembrane region" description="Helical" evidence="8">
    <location>
        <begin position="200"/>
        <end position="217"/>
    </location>
</feature>
<reference evidence="9 10" key="1">
    <citation type="submission" date="2018-05" db="EMBL/GenBank/DDBJ databases">
        <title>Genomic analysis of Gracilibacillus dipsosauri DD1 reveals novel features of a salt-tolerant amylase.</title>
        <authorList>
            <person name="Deutch C.E."/>
            <person name="Yang S."/>
        </authorList>
    </citation>
    <scope>NUCLEOTIDE SEQUENCE [LARGE SCALE GENOMIC DNA]</scope>
    <source>
        <strain evidence="9 10">DD1</strain>
    </source>
</reference>
<dbReference type="OrthoDB" id="9811721at2"/>
<dbReference type="EMBL" id="QGTD01000021">
    <property type="protein sequence ID" value="PWU66679.1"/>
    <property type="molecule type" value="Genomic_DNA"/>
</dbReference>
<proteinExistence type="inferred from homology"/>
<dbReference type="SUPFAM" id="SSF81345">
    <property type="entry name" value="ABC transporter involved in vitamin B12 uptake, BtuC"/>
    <property type="match status" value="1"/>
</dbReference>
<keyword evidence="5 8" id="KW-0812">Transmembrane</keyword>
<comment type="caution">
    <text evidence="9">The sequence shown here is derived from an EMBL/GenBank/DDBJ whole genome shotgun (WGS) entry which is preliminary data.</text>
</comment>
<evidence type="ECO:0000256" key="2">
    <source>
        <dbReference type="ARBA" id="ARBA00007935"/>
    </source>
</evidence>
<evidence type="ECO:0000256" key="4">
    <source>
        <dbReference type="ARBA" id="ARBA00022475"/>
    </source>
</evidence>
<dbReference type="PANTHER" id="PTHR30472:SF68">
    <property type="entry name" value="FERRICHROME TRANSPORT SYSTEM PERMEASE PROTEIN FHUB"/>
    <property type="match status" value="1"/>
</dbReference>
<dbReference type="Gene3D" id="1.10.3470.10">
    <property type="entry name" value="ABC transporter involved in vitamin B12 uptake, BtuC"/>
    <property type="match status" value="1"/>
</dbReference>
<evidence type="ECO:0000313" key="9">
    <source>
        <dbReference type="EMBL" id="PWU66679.1"/>
    </source>
</evidence>
<feature type="transmembrane region" description="Helical" evidence="8">
    <location>
        <begin position="309"/>
        <end position="329"/>
    </location>
</feature>
<dbReference type="GO" id="GO:0033214">
    <property type="term" value="P:siderophore-iron import into cell"/>
    <property type="evidence" value="ECO:0007669"/>
    <property type="project" value="TreeGrafter"/>
</dbReference>
<name>A0A317KYF0_9BACI</name>
<dbReference type="PANTHER" id="PTHR30472">
    <property type="entry name" value="FERRIC ENTEROBACTIN TRANSPORT SYSTEM PERMEASE PROTEIN"/>
    <property type="match status" value="1"/>
</dbReference>
<evidence type="ECO:0000256" key="1">
    <source>
        <dbReference type="ARBA" id="ARBA00004651"/>
    </source>
</evidence>
<evidence type="ECO:0000256" key="5">
    <source>
        <dbReference type="ARBA" id="ARBA00022692"/>
    </source>
</evidence>
<evidence type="ECO:0000313" key="10">
    <source>
        <dbReference type="Proteomes" id="UP000245624"/>
    </source>
</evidence>
<dbReference type="CDD" id="cd06550">
    <property type="entry name" value="TM_ABC_iron-siderophores_like"/>
    <property type="match status" value="1"/>
</dbReference>
<sequence length="334" mass="35861">MNEKHALRDRASWKGFMVAIFAILLVISIVFSIRFGSVKIPFLEIWSTFSGNLESEFQNIIWNIRIPRTIVAILAGANLAVAGVLLQGIMKNPLADPSIIGVSSGAGLAGMIILILYPHLPHLLTPVAFIGATIVAFIVYALAWEKGIAPTRIILAGVAVSAFLGSGISALMVFYSDRVQGTIDFMVGGLSTRSWPEVEVILPYSILGILLAIIGIRRMNLLMLGDRTARSLGARVEWIRFTMTAVATLLAASAVSVVGLLGFVGLIVPHTARLIVGNDYRVLLPASIFLGAAILPASDTIARIMFAPIELPVGVIMGALGAPFFLYLLRRKMV</sequence>
<evidence type="ECO:0000256" key="6">
    <source>
        <dbReference type="ARBA" id="ARBA00022989"/>
    </source>
</evidence>
<protein>
    <submittedName>
        <fullName evidence="9">Iron ABC transporter permease</fullName>
    </submittedName>
</protein>
<feature type="transmembrane region" description="Helical" evidence="8">
    <location>
        <begin position="98"/>
        <end position="117"/>
    </location>
</feature>
<dbReference type="GO" id="GO:0022857">
    <property type="term" value="F:transmembrane transporter activity"/>
    <property type="evidence" value="ECO:0007669"/>
    <property type="project" value="InterPro"/>
</dbReference>
<keyword evidence="6 8" id="KW-1133">Transmembrane helix</keyword>
<evidence type="ECO:0000256" key="8">
    <source>
        <dbReference type="SAM" id="Phobius"/>
    </source>
</evidence>
<accession>A0A317KYF0</accession>
<feature type="transmembrane region" description="Helical" evidence="8">
    <location>
        <begin position="12"/>
        <end position="33"/>
    </location>
</feature>
<evidence type="ECO:0000256" key="3">
    <source>
        <dbReference type="ARBA" id="ARBA00022448"/>
    </source>
</evidence>
<dbReference type="Proteomes" id="UP000245624">
    <property type="component" value="Unassembled WGS sequence"/>
</dbReference>
<keyword evidence="10" id="KW-1185">Reference proteome</keyword>
<dbReference type="Pfam" id="PF01032">
    <property type="entry name" value="FecCD"/>
    <property type="match status" value="1"/>
</dbReference>
<keyword evidence="3" id="KW-0813">Transport</keyword>
<keyword evidence="7 8" id="KW-0472">Membrane</keyword>
<dbReference type="InterPro" id="IPR000522">
    <property type="entry name" value="ABC_transptr_permease_BtuC"/>
</dbReference>
<feature type="transmembrane region" description="Helical" evidence="8">
    <location>
        <begin position="238"/>
        <end position="268"/>
    </location>
</feature>
<gene>
    <name evidence="9" type="ORF">DLJ74_19930</name>
</gene>
<dbReference type="InterPro" id="IPR037294">
    <property type="entry name" value="ABC_BtuC-like"/>
</dbReference>
<dbReference type="GO" id="GO:0005886">
    <property type="term" value="C:plasma membrane"/>
    <property type="evidence" value="ECO:0007669"/>
    <property type="project" value="UniProtKB-SubCell"/>
</dbReference>
<keyword evidence="4" id="KW-1003">Cell membrane</keyword>